<accession>W6MLK0</accession>
<proteinExistence type="predicted"/>
<name>W6MLK0_9ASCO</name>
<reference evidence="2" key="2">
    <citation type="submission" date="2014-02" db="EMBL/GenBank/DDBJ databases">
        <title>Complete DNA sequence of /Kuraishia capsulata/ illustrates novel genomic features among budding yeasts (/Saccharomycotina/).</title>
        <authorList>
            <person name="Morales L."/>
            <person name="Noel B."/>
            <person name="Porcel B."/>
            <person name="Marcet-Houben M."/>
            <person name="Hullo M-F."/>
            <person name="Sacerdot C."/>
            <person name="Tekaia F."/>
            <person name="Leh-Louis V."/>
            <person name="Despons L."/>
            <person name="Khanna V."/>
            <person name="Aury J-M."/>
            <person name="Barbe V."/>
            <person name="Couloux A."/>
            <person name="Labadie K."/>
            <person name="Pelletier E."/>
            <person name="Souciet J-L."/>
            <person name="Boekhout T."/>
            <person name="Gabaldon T."/>
            <person name="Wincker P."/>
            <person name="Dujon B."/>
        </authorList>
    </citation>
    <scope>NUCLEOTIDE SEQUENCE</scope>
    <source>
        <strain evidence="2">CBS 1993</strain>
    </source>
</reference>
<organism evidence="2 3">
    <name type="scientific">Kuraishia capsulata CBS 1993</name>
    <dbReference type="NCBI Taxonomy" id="1382522"/>
    <lineage>
        <taxon>Eukaryota</taxon>
        <taxon>Fungi</taxon>
        <taxon>Dikarya</taxon>
        <taxon>Ascomycota</taxon>
        <taxon>Saccharomycotina</taxon>
        <taxon>Pichiomycetes</taxon>
        <taxon>Pichiales</taxon>
        <taxon>Pichiaceae</taxon>
        <taxon>Kuraishia</taxon>
    </lineage>
</organism>
<dbReference type="AlphaFoldDB" id="W6MLK0"/>
<evidence type="ECO:0008006" key="4">
    <source>
        <dbReference type="Google" id="ProtNLM"/>
    </source>
</evidence>
<reference evidence="2" key="1">
    <citation type="submission" date="2013-12" db="EMBL/GenBank/DDBJ databases">
        <authorList>
            <person name="Genoscope - CEA"/>
        </authorList>
    </citation>
    <scope>NUCLEOTIDE SEQUENCE</scope>
    <source>
        <strain evidence="2">CBS 1993</strain>
    </source>
</reference>
<dbReference type="Proteomes" id="UP000019384">
    <property type="component" value="Unassembled WGS sequence"/>
</dbReference>
<evidence type="ECO:0000256" key="1">
    <source>
        <dbReference type="SAM" id="MobiDB-lite"/>
    </source>
</evidence>
<feature type="region of interest" description="Disordered" evidence="1">
    <location>
        <begin position="261"/>
        <end position="309"/>
    </location>
</feature>
<dbReference type="RefSeq" id="XP_022457718.1">
    <property type="nucleotide sequence ID" value="XM_022603881.1"/>
</dbReference>
<evidence type="ECO:0000313" key="3">
    <source>
        <dbReference type="Proteomes" id="UP000019384"/>
    </source>
</evidence>
<feature type="compositionally biased region" description="Acidic residues" evidence="1">
    <location>
        <begin position="268"/>
        <end position="287"/>
    </location>
</feature>
<evidence type="ECO:0000313" key="2">
    <source>
        <dbReference type="EMBL" id="CDK25707.1"/>
    </source>
</evidence>
<dbReference type="HOGENOM" id="CLU_900366_0_0_1"/>
<dbReference type="EMBL" id="HG793126">
    <property type="protein sequence ID" value="CDK25707.1"/>
    <property type="molecule type" value="Genomic_DNA"/>
</dbReference>
<gene>
    <name evidence="2" type="ORF">KUCA_T00001677001</name>
</gene>
<dbReference type="GeneID" id="34519106"/>
<sequence length="309" mass="34891">MSQNQGDRAVVYLKFPIARPDGWNAVDKEDALNQNPGINREETQKWNEEKEGILLRSVLPLVKVEIGPSQKKTLKVKYDWVRLSRELDVDVPSLQKKVMELYYLESKLQNEDAMLNSKSNDQTVGDLANSQRVPDVKLDSRSNSQLDPAFQEAIKKLTILDTSGYASGNTSGHTSGHTSEHDNKYANEHIKDHTKEHVSFTRNEVKPLRNMSGRFVSGARQVSTSTLRDSVGSVDSLASFEDKDTMATSKFLHRSLLFPKVRNRPNSDDEDEEEDEEEDEDDLEFTEGSETGISSISQSALENELINRM</sequence>
<feature type="compositionally biased region" description="Polar residues" evidence="1">
    <location>
        <begin position="288"/>
        <end position="301"/>
    </location>
</feature>
<protein>
    <recommendedName>
        <fullName evidence="4">Autophagy-related protein 29</fullName>
    </recommendedName>
</protein>
<keyword evidence="3" id="KW-1185">Reference proteome</keyword>